<dbReference type="Proteomes" id="UP000280726">
    <property type="component" value="Unassembled WGS sequence"/>
</dbReference>
<sequence length="748" mass="83306">MNIGVSGEARVGKSTTLQKFSGLTDTQIPTGKGLPVTAVRSEIVNSADERAEVTFRDQKTFVAEYIHPLLEIVNGHLDVPLAVNTLAGLRTAKFPETLGSNVDSISTDSLNRLLDAQRSIDTYESLLTGGVRQVALDDLRSYVAYPSKEDLDAEKATGTPSSRSYIAVKSVKIFCHFPRLEGVKIGLVDLPGLGEIGASVADMHLRGLEDAVDQIFPIMRPTDAEGYAKQGIASNIDHLRRIQPGIKRRGDLITAGINVTEGLSATVETLRDDFERKINRASSDPIEVLEYTAIDDSSVADLFDTLLRRISDRLHTMDQEVLAHALASEASEADVRGTLTELSRTLTELLRLIPIPEKILLRQIDRIASDLIHEYNTFQKKLDDEADEHSDWYVAFDADVNRIHAESRASIEDGFFMGRAEWEFAARGRKDYYNWYRDEAQRIRREITAQYGGLDVFYDEQVTQFKDDLINIFLDNTGDLARKFQISPGDDPDVTIDKLAAEFGGTIQDDDLDSALALLKDVKFSFRNNVFLQIANHLKELANPRESFLLNPGANNPEWENIREVLGVVGNYDHQLGRLSDYLTCIATKANDSIRASLLQHDDRFHEYLSVSISFFNDFLYRKDEENFKHLVIRSLIKEYRDYILGENTGVSIDGKKKDLIDQIKASIEDVSDGSVEQPHRAVPPKRASPHTPAKPTKNESHPSDSSPVETVAVPPSDSSAGEVSDEPWMTPLPGSTNGVFTDGGWRP</sequence>
<evidence type="ECO:0000313" key="2">
    <source>
        <dbReference type="EMBL" id="RPF29036.1"/>
    </source>
</evidence>
<proteinExistence type="predicted"/>
<feature type="region of interest" description="Disordered" evidence="1">
    <location>
        <begin position="671"/>
        <end position="748"/>
    </location>
</feature>
<reference evidence="2 3" key="1">
    <citation type="submission" date="2018-11" db="EMBL/GenBank/DDBJ databases">
        <title>Sequencing the genomes of 1000 actinobacteria strains.</title>
        <authorList>
            <person name="Klenk H.-P."/>
        </authorList>
    </citation>
    <scope>NUCLEOTIDE SEQUENCE [LARGE SCALE GENOMIC DNA]</scope>
    <source>
        <strain evidence="2 3">DSM 14418</strain>
    </source>
</reference>
<organism evidence="2 3">
    <name type="scientific">Georgenia muralis</name>
    <dbReference type="NCBI Taxonomy" id="154117"/>
    <lineage>
        <taxon>Bacteria</taxon>
        <taxon>Bacillati</taxon>
        <taxon>Actinomycetota</taxon>
        <taxon>Actinomycetes</taxon>
        <taxon>Micrococcales</taxon>
        <taxon>Bogoriellaceae</taxon>
        <taxon>Georgenia</taxon>
    </lineage>
</organism>
<evidence type="ECO:0000313" key="3">
    <source>
        <dbReference type="Proteomes" id="UP000280726"/>
    </source>
</evidence>
<comment type="caution">
    <text evidence="2">The sequence shown here is derived from an EMBL/GenBank/DDBJ whole genome shotgun (WGS) entry which is preliminary data.</text>
</comment>
<dbReference type="InterPro" id="IPR027417">
    <property type="entry name" value="P-loop_NTPase"/>
</dbReference>
<dbReference type="SUPFAM" id="SSF52540">
    <property type="entry name" value="P-loop containing nucleoside triphosphate hydrolases"/>
    <property type="match status" value="1"/>
</dbReference>
<evidence type="ECO:0008006" key="4">
    <source>
        <dbReference type="Google" id="ProtNLM"/>
    </source>
</evidence>
<gene>
    <name evidence="2" type="ORF">EDD32_3590</name>
</gene>
<evidence type="ECO:0000256" key="1">
    <source>
        <dbReference type="SAM" id="MobiDB-lite"/>
    </source>
</evidence>
<keyword evidence="3" id="KW-1185">Reference proteome</keyword>
<accession>A0A3N4ZAS3</accession>
<dbReference type="AlphaFoldDB" id="A0A3N4ZAS3"/>
<dbReference type="EMBL" id="RKRA01000001">
    <property type="protein sequence ID" value="RPF29036.1"/>
    <property type="molecule type" value="Genomic_DNA"/>
</dbReference>
<protein>
    <recommendedName>
        <fullName evidence="4">Dynamin family protein</fullName>
    </recommendedName>
</protein>
<name>A0A3N4ZAS3_9MICO</name>